<dbReference type="InterPro" id="IPR038503">
    <property type="entry name" value="SpoIIIAH_sf"/>
</dbReference>
<keyword evidence="2" id="KW-1133">Transmembrane helix</keyword>
<name>A0A9D1LLZ7_9CLOT</name>
<sequence length="194" mass="21123">MKKKGAIYSVIALMLCVAVYLNWSYNRGDDDFSAASNTDDSKILGQAQLVDGVAQTDEQGKTEDAQESSGFNDGSSEDSYFAEARLSRQKARDEAVSILNVTVENESADEDAKAAATESIQVMAQSAMKESRIENLVIAKGYDECVVFINDNGVNVIVQKPENGLQQEDIARIRDIVISETGVSAEQIKIIETE</sequence>
<gene>
    <name evidence="3" type="ORF">IAB67_08430</name>
</gene>
<feature type="region of interest" description="Disordered" evidence="1">
    <location>
        <begin position="55"/>
        <end position="77"/>
    </location>
</feature>
<keyword evidence="2" id="KW-0812">Transmembrane</keyword>
<dbReference type="AlphaFoldDB" id="A0A9D1LLZ7"/>
<comment type="caution">
    <text evidence="3">The sequence shown here is derived from an EMBL/GenBank/DDBJ whole genome shotgun (WGS) entry which is preliminary data.</text>
</comment>
<evidence type="ECO:0000313" key="4">
    <source>
        <dbReference type="Proteomes" id="UP000824073"/>
    </source>
</evidence>
<reference evidence="3" key="2">
    <citation type="journal article" date="2021" name="PeerJ">
        <title>Extensive microbial diversity within the chicken gut microbiome revealed by metagenomics and culture.</title>
        <authorList>
            <person name="Gilroy R."/>
            <person name="Ravi A."/>
            <person name="Getino M."/>
            <person name="Pursley I."/>
            <person name="Horton D.L."/>
            <person name="Alikhan N.F."/>
            <person name="Baker D."/>
            <person name="Gharbi K."/>
            <person name="Hall N."/>
            <person name="Watson M."/>
            <person name="Adriaenssens E.M."/>
            <person name="Foster-Nyarko E."/>
            <person name="Jarju S."/>
            <person name="Secka A."/>
            <person name="Antonio M."/>
            <person name="Oren A."/>
            <person name="Chaudhuri R.R."/>
            <person name="La Ragione R."/>
            <person name="Hildebrand F."/>
            <person name="Pallen M.J."/>
        </authorList>
    </citation>
    <scope>NUCLEOTIDE SEQUENCE</scope>
    <source>
        <strain evidence="3">CHK191-8634</strain>
    </source>
</reference>
<proteinExistence type="predicted"/>
<dbReference type="EMBL" id="DVMR01000063">
    <property type="protein sequence ID" value="HIU44304.1"/>
    <property type="molecule type" value="Genomic_DNA"/>
</dbReference>
<evidence type="ECO:0000256" key="1">
    <source>
        <dbReference type="SAM" id="MobiDB-lite"/>
    </source>
</evidence>
<organism evidence="3 4">
    <name type="scientific">Candidatus Ventrousia excrementavium</name>
    <dbReference type="NCBI Taxonomy" id="2840961"/>
    <lineage>
        <taxon>Bacteria</taxon>
        <taxon>Bacillati</taxon>
        <taxon>Bacillota</taxon>
        <taxon>Clostridia</taxon>
        <taxon>Eubacteriales</taxon>
        <taxon>Clostridiaceae</taxon>
        <taxon>Clostridiaceae incertae sedis</taxon>
        <taxon>Candidatus Ventrousia</taxon>
    </lineage>
</organism>
<evidence type="ECO:0000256" key="2">
    <source>
        <dbReference type="SAM" id="Phobius"/>
    </source>
</evidence>
<dbReference type="Proteomes" id="UP000824073">
    <property type="component" value="Unassembled WGS sequence"/>
</dbReference>
<dbReference type="Pfam" id="PF12685">
    <property type="entry name" value="SpoIIIAH"/>
    <property type="match status" value="1"/>
</dbReference>
<feature type="transmembrane region" description="Helical" evidence="2">
    <location>
        <begin position="6"/>
        <end position="23"/>
    </location>
</feature>
<protein>
    <submittedName>
        <fullName evidence="3">SpoIIIAH-like family protein</fullName>
    </submittedName>
</protein>
<dbReference type="InterPro" id="IPR024232">
    <property type="entry name" value="SpoIIIAH"/>
</dbReference>
<feature type="compositionally biased region" description="Polar residues" evidence="1">
    <location>
        <begin position="67"/>
        <end position="77"/>
    </location>
</feature>
<keyword evidence="2" id="KW-0472">Membrane</keyword>
<accession>A0A9D1LLZ7</accession>
<dbReference type="Gene3D" id="1.10.287.4300">
    <property type="entry name" value="Stage III sporulation protein AH-like"/>
    <property type="match status" value="1"/>
</dbReference>
<reference evidence="3" key="1">
    <citation type="submission" date="2020-10" db="EMBL/GenBank/DDBJ databases">
        <authorList>
            <person name="Gilroy R."/>
        </authorList>
    </citation>
    <scope>NUCLEOTIDE SEQUENCE</scope>
    <source>
        <strain evidence="3">CHK191-8634</strain>
    </source>
</reference>
<evidence type="ECO:0000313" key="3">
    <source>
        <dbReference type="EMBL" id="HIU44304.1"/>
    </source>
</evidence>